<dbReference type="AlphaFoldDB" id="A0AA88VCV4"/>
<evidence type="ECO:0000256" key="5">
    <source>
        <dbReference type="SAM" id="MobiDB-lite"/>
    </source>
</evidence>
<dbReference type="EMBL" id="JAVXUP010002011">
    <property type="protein sequence ID" value="KAK3006312.1"/>
    <property type="molecule type" value="Genomic_DNA"/>
</dbReference>
<evidence type="ECO:0000256" key="3">
    <source>
        <dbReference type="ARBA" id="ARBA00023004"/>
    </source>
</evidence>
<dbReference type="PROSITE" id="PS51471">
    <property type="entry name" value="FE2OG_OXY"/>
    <property type="match status" value="1"/>
</dbReference>
<evidence type="ECO:0000256" key="1">
    <source>
        <dbReference type="ARBA" id="ARBA00008056"/>
    </source>
</evidence>
<keyword evidence="3 4" id="KW-0408">Iron</keyword>
<proteinExistence type="inferred from homology"/>
<dbReference type="InterPro" id="IPR044861">
    <property type="entry name" value="IPNS-like_FE2OG_OXY"/>
</dbReference>
<evidence type="ECO:0000313" key="7">
    <source>
        <dbReference type="EMBL" id="KAK3006312.1"/>
    </source>
</evidence>
<feature type="region of interest" description="Disordered" evidence="5">
    <location>
        <begin position="394"/>
        <end position="471"/>
    </location>
</feature>
<evidence type="ECO:0000259" key="6">
    <source>
        <dbReference type="PROSITE" id="PS51471"/>
    </source>
</evidence>
<dbReference type="SUPFAM" id="SSF51197">
    <property type="entry name" value="Clavaminate synthase-like"/>
    <property type="match status" value="1"/>
</dbReference>
<dbReference type="Pfam" id="PF03171">
    <property type="entry name" value="2OG-FeII_Oxy"/>
    <property type="match status" value="1"/>
</dbReference>
<keyword evidence="4" id="KW-0560">Oxidoreductase</keyword>
<protein>
    <recommendedName>
        <fullName evidence="6">Fe2OG dioxygenase domain-containing protein</fullName>
    </recommendedName>
</protein>
<evidence type="ECO:0000256" key="2">
    <source>
        <dbReference type="ARBA" id="ARBA00022723"/>
    </source>
</evidence>
<dbReference type="FunFam" id="2.60.120.330:FF:000134">
    <property type="entry name" value="Uncharacterized protein"/>
    <property type="match status" value="1"/>
</dbReference>
<comment type="caution">
    <text evidence="7">The sequence shown here is derived from an EMBL/GenBank/DDBJ whole genome shotgun (WGS) entry which is preliminary data.</text>
</comment>
<gene>
    <name evidence="7" type="ORF">RJ639_016866</name>
</gene>
<name>A0AA88VCV4_9ASTE</name>
<feature type="compositionally biased region" description="Pro residues" evidence="5">
    <location>
        <begin position="408"/>
        <end position="430"/>
    </location>
</feature>
<dbReference type="Proteomes" id="UP001188597">
    <property type="component" value="Unassembled WGS sequence"/>
</dbReference>
<dbReference type="GO" id="GO:0046872">
    <property type="term" value="F:metal ion binding"/>
    <property type="evidence" value="ECO:0007669"/>
    <property type="project" value="UniProtKB-KW"/>
</dbReference>
<feature type="compositionally biased region" description="Basic and acidic residues" evidence="5">
    <location>
        <begin position="395"/>
        <end position="407"/>
    </location>
</feature>
<accession>A0AA88VCV4</accession>
<keyword evidence="8" id="KW-1185">Reference proteome</keyword>
<dbReference type="Pfam" id="PF14226">
    <property type="entry name" value="DIOX_N"/>
    <property type="match status" value="1"/>
</dbReference>
<dbReference type="GO" id="GO:0016705">
    <property type="term" value="F:oxidoreductase activity, acting on paired donors, with incorporation or reduction of molecular oxygen"/>
    <property type="evidence" value="ECO:0007669"/>
    <property type="project" value="UniProtKB-ARBA"/>
</dbReference>
<dbReference type="InterPro" id="IPR027443">
    <property type="entry name" value="IPNS-like_sf"/>
</dbReference>
<dbReference type="Gene3D" id="2.60.120.330">
    <property type="entry name" value="B-lactam Antibiotic, Isopenicillin N Synthase, Chain"/>
    <property type="match status" value="1"/>
</dbReference>
<organism evidence="7 8">
    <name type="scientific">Escallonia herrerae</name>
    <dbReference type="NCBI Taxonomy" id="1293975"/>
    <lineage>
        <taxon>Eukaryota</taxon>
        <taxon>Viridiplantae</taxon>
        <taxon>Streptophyta</taxon>
        <taxon>Embryophyta</taxon>
        <taxon>Tracheophyta</taxon>
        <taxon>Spermatophyta</taxon>
        <taxon>Magnoliopsida</taxon>
        <taxon>eudicotyledons</taxon>
        <taxon>Gunneridae</taxon>
        <taxon>Pentapetalae</taxon>
        <taxon>asterids</taxon>
        <taxon>campanulids</taxon>
        <taxon>Escalloniales</taxon>
        <taxon>Escalloniaceae</taxon>
        <taxon>Escallonia</taxon>
    </lineage>
</organism>
<dbReference type="InterPro" id="IPR026992">
    <property type="entry name" value="DIOX_N"/>
</dbReference>
<reference evidence="7" key="1">
    <citation type="submission" date="2022-12" db="EMBL/GenBank/DDBJ databases">
        <title>Draft genome assemblies for two species of Escallonia (Escalloniales).</title>
        <authorList>
            <person name="Chanderbali A."/>
            <person name="Dervinis C."/>
            <person name="Anghel I."/>
            <person name="Soltis D."/>
            <person name="Soltis P."/>
            <person name="Zapata F."/>
        </authorList>
    </citation>
    <scope>NUCLEOTIDE SEQUENCE</scope>
    <source>
        <strain evidence="7">UCBG64.0493</strain>
        <tissue evidence="7">Leaf</tissue>
    </source>
</reference>
<evidence type="ECO:0000256" key="4">
    <source>
        <dbReference type="RuleBase" id="RU003682"/>
    </source>
</evidence>
<dbReference type="InterPro" id="IPR050295">
    <property type="entry name" value="Plant_2OG-oxidoreductases"/>
</dbReference>
<dbReference type="PANTHER" id="PTHR47991">
    <property type="entry name" value="OXOGLUTARATE/IRON-DEPENDENT DIOXYGENASE"/>
    <property type="match status" value="1"/>
</dbReference>
<feature type="domain" description="Fe2OG dioxygenase" evidence="6">
    <location>
        <begin position="198"/>
        <end position="298"/>
    </location>
</feature>
<evidence type="ECO:0000313" key="8">
    <source>
        <dbReference type="Proteomes" id="UP001188597"/>
    </source>
</evidence>
<dbReference type="InterPro" id="IPR005123">
    <property type="entry name" value="Oxoglu/Fe-dep_dioxygenase_dom"/>
</dbReference>
<keyword evidence="2 4" id="KW-0479">Metal-binding</keyword>
<comment type="similarity">
    <text evidence="1 4">Belongs to the iron/ascorbate-dependent oxidoreductase family.</text>
</comment>
<sequence>MATAAASLPSIKLLAESADLKSIPSHYDYSKNANEPTASDPDESLPIIDFSLLTSGTLDQRSKVIDDIGRACQDWGFFMVVNHGVPETLMKAVIGACNEFFDLTEEEKREFEGKDVLDPIRCGTSFNAQKEKVFFWRDFLKVLVHPQFHFPSKPLGFSELSLEYCERTRKVARELLRGVSESLGLEDCYLDKALDLDMGLQVFIANLYPPCPQPELAMGMPPHSDHGLLTLLIQNDVGGLQIQHNGKWVNVNALPNSFLVNTGDHLEIFSNGKYKSVMHRAAVNNKVTRISIAMANGPSMDTIVSPAPKLVEDRNRLPAYVPMKYKEYLALQQGNQLDGKSCLDRLLLVIKSTMARSQHPSILLMLSVVTLSLMSSSKIVADARHLLETTLPEVPKPELPELPKPELPELPPLPKVELPPLPDVPSLPKPELPHVPELPHLPEIHDLPKPTFPTIPTSLPKDIHFPSLSPP</sequence>